<dbReference type="InterPro" id="IPR036217">
    <property type="entry name" value="MethylDNA_cys_MeTrfase_DNAb"/>
</dbReference>
<dbReference type="PROSITE" id="PS00374">
    <property type="entry name" value="MGMT"/>
    <property type="match status" value="1"/>
</dbReference>
<organism evidence="12 13">
    <name type="scientific">Paraburkholderia acidicola</name>
    <dbReference type="NCBI Taxonomy" id="1912599"/>
    <lineage>
        <taxon>Bacteria</taxon>
        <taxon>Pseudomonadati</taxon>
        <taxon>Pseudomonadota</taxon>
        <taxon>Betaproteobacteria</taxon>
        <taxon>Burkholderiales</taxon>
        <taxon>Burkholderiaceae</taxon>
        <taxon>Paraburkholderia</taxon>
    </lineage>
</organism>
<comment type="caution">
    <text evidence="12">The sequence shown here is derived from an EMBL/GenBank/DDBJ whole genome shotgun (WGS) entry which is preliminary data.</text>
</comment>
<keyword evidence="7 9" id="KW-0234">DNA repair</keyword>
<keyword evidence="5 9" id="KW-0808">Transferase</keyword>
<evidence type="ECO:0000256" key="2">
    <source>
        <dbReference type="ARBA" id="ARBA00008711"/>
    </source>
</evidence>
<comment type="subcellular location">
    <subcellularLocation>
        <location evidence="9">Cytoplasm</location>
    </subcellularLocation>
</comment>
<sequence>MKYCTLIPGPLGEILLRAEDDALTGVFFVGQKYFPAADASANCYSIADTPRVLRETQQQLDEYFAGEREHFTLRLRPAGTAFQRSVWDQLVKIPFGEIESYGRIAQRLGLAAGSARAVGAANGRNPISIVVPCHRVVSSAGDLTGYAGGLHRKEALLALERPHSMLPRQMELLISNDAHAALRPSRHRPR</sequence>
<evidence type="ECO:0000313" key="12">
    <source>
        <dbReference type="EMBL" id="PCE23515.1"/>
    </source>
</evidence>
<dbReference type="OrthoDB" id="9802228at2"/>
<dbReference type="PANTHER" id="PTHR10815:SF5">
    <property type="entry name" value="METHYLATED-DNA--PROTEIN-CYSTEINE METHYLTRANSFERASE"/>
    <property type="match status" value="1"/>
</dbReference>
<dbReference type="GO" id="GO:0003908">
    <property type="term" value="F:methylated-DNA-[protein]-cysteine S-methyltransferase activity"/>
    <property type="evidence" value="ECO:0007669"/>
    <property type="project" value="UniProtKB-UniRule"/>
</dbReference>
<dbReference type="GO" id="GO:0006307">
    <property type="term" value="P:DNA alkylation repair"/>
    <property type="evidence" value="ECO:0007669"/>
    <property type="project" value="UniProtKB-UniRule"/>
</dbReference>
<dbReference type="FunFam" id="1.10.10.10:FF:000214">
    <property type="entry name" value="Methylated-DNA--protein-cysteine methyltransferase"/>
    <property type="match status" value="1"/>
</dbReference>
<keyword evidence="3 9" id="KW-0963">Cytoplasm</keyword>
<dbReference type="SUPFAM" id="SSF53155">
    <property type="entry name" value="Methylated DNA-protein cysteine methyltransferase domain"/>
    <property type="match status" value="1"/>
</dbReference>
<keyword evidence="6 9" id="KW-0227">DNA damage</keyword>
<dbReference type="NCBIfam" id="TIGR00589">
    <property type="entry name" value="ogt"/>
    <property type="match status" value="1"/>
</dbReference>
<dbReference type="AlphaFoldDB" id="A0A2A4ERP5"/>
<feature type="domain" description="Methylated-DNA-[protein]-cysteine S-methyltransferase DNA binding" evidence="10">
    <location>
        <begin position="81"/>
        <end position="161"/>
    </location>
</feature>
<evidence type="ECO:0000259" key="11">
    <source>
        <dbReference type="Pfam" id="PF02870"/>
    </source>
</evidence>
<gene>
    <name evidence="12" type="ORF">BWP39_27940</name>
</gene>
<dbReference type="RefSeq" id="WP_096725447.1">
    <property type="nucleotide sequence ID" value="NZ_MTZV01000006.1"/>
</dbReference>
<dbReference type="InterPro" id="IPR036631">
    <property type="entry name" value="MGMT_N_sf"/>
</dbReference>
<dbReference type="EMBL" id="MTZV01000006">
    <property type="protein sequence ID" value="PCE23515.1"/>
    <property type="molecule type" value="Genomic_DNA"/>
</dbReference>
<evidence type="ECO:0000256" key="3">
    <source>
        <dbReference type="ARBA" id="ARBA00022490"/>
    </source>
</evidence>
<dbReference type="SUPFAM" id="SSF46767">
    <property type="entry name" value="Methylated DNA-protein cysteine methyltransferase, C-terminal domain"/>
    <property type="match status" value="1"/>
</dbReference>
<reference evidence="12 13" key="1">
    <citation type="submission" date="2017-01" db="EMBL/GenBank/DDBJ databases">
        <title>Whole-Genome Shotgun Sequencing of Two beta-Proteobacterial Species in Search of the Bulgecin Biosynthetic Cluster.</title>
        <authorList>
            <person name="Horsman M.E."/>
            <person name="Marous D.R."/>
            <person name="Li R."/>
            <person name="Oliver R.A."/>
            <person name="Byun B."/>
            <person name="Emrich S.J."/>
            <person name="Boggess B."/>
            <person name="Townsend C.A."/>
            <person name="Mobashery S."/>
        </authorList>
    </citation>
    <scope>NUCLEOTIDE SEQUENCE [LARGE SCALE GENOMIC DNA]</scope>
    <source>
        <strain evidence="12 13">ATCC 31363</strain>
    </source>
</reference>
<evidence type="ECO:0000313" key="13">
    <source>
        <dbReference type="Proteomes" id="UP000218022"/>
    </source>
</evidence>
<dbReference type="Pfam" id="PF01035">
    <property type="entry name" value="DNA_binding_1"/>
    <property type="match status" value="1"/>
</dbReference>
<evidence type="ECO:0000256" key="5">
    <source>
        <dbReference type="ARBA" id="ARBA00022679"/>
    </source>
</evidence>
<dbReference type="GO" id="GO:0005737">
    <property type="term" value="C:cytoplasm"/>
    <property type="evidence" value="ECO:0007669"/>
    <property type="project" value="UniProtKB-SubCell"/>
</dbReference>
<comment type="catalytic activity">
    <reaction evidence="8 9">
        <text>a 6-O-methyl-2'-deoxyguanosine in DNA + L-cysteinyl-[protein] = S-methyl-L-cysteinyl-[protein] + a 2'-deoxyguanosine in DNA</text>
        <dbReference type="Rhea" id="RHEA:24000"/>
        <dbReference type="Rhea" id="RHEA-COMP:10131"/>
        <dbReference type="Rhea" id="RHEA-COMP:10132"/>
        <dbReference type="Rhea" id="RHEA-COMP:11367"/>
        <dbReference type="Rhea" id="RHEA-COMP:11368"/>
        <dbReference type="ChEBI" id="CHEBI:29950"/>
        <dbReference type="ChEBI" id="CHEBI:82612"/>
        <dbReference type="ChEBI" id="CHEBI:85445"/>
        <dbReference type="ChEBI" id="CHEBI:85448"/>
        <dbReference type="EC" id="2.1.1.63"/>
    </reaction>
</comment>
<dbReference type="InterPro" id="IPR001497">
    <property type="entry name" value="MethylDNA_cys_MeTrfase_AS"/>
</dbReference>
<dbReference type="HAMAP" id="MF_00772">
    <property type="entry name" value="OGT"/>
    <property type="match status" value="1"/>
</dbReference>
<protein>
    <recommendedName>
        <fullName evidence="9">Methylated-DNA--protein-cysteine methyltransferase</fullName>
        <ecNumber evidence="9">2.1.1.63</ecNumber>
    </recommendedName>
    <alternativeName>
        <fullName evidence="9">6-O-methylguanine-DNA methyltransferase</fullName>
        <shortName evidence="9">MGMT</shortName>
    </alternativeName>
    <alternativeName>
        <fullName evidence="9">O-6-methylguanine-DNA-alkyltransferase</fullName>
    </alternativeName>
</protein>
<evidence type="ECO:0000256" key="6">
    <source>
        <dbReference type="ARBA" id="ARBA00022763"/>
    </source>
</evidence>
<dbReference type="CDD" id="cd06445">
    <property type="entry name" value="ATase"/>
    <property type="match status" value="1"/>
</dbReference>
<comment type="miscellaneous">
    <text evidence="9">This enzyme catalyzes only one turnover and therefore is not strictly catalytic. According to one definition, an enzyme is a biocatalyst that acts repeatedly and over many reaction cycles.</text>
</comment>
<dbReference type="InterPro" id="IPR014048">
    <property type="entry name" value="MethylDNA_cys_MeTrfase_DNA-bd"/>
</dbReference>
<evidence type="ECO:0000256" key="7">
    <source>
        <dbReference type="ARBA" id="ARBA00023204"/>
    </source>
</evidence>
<dbReference type="Proteomes" id="UP000218022">
    <property type="component" value="Unassembled WGS sequence"/>
</dbReference>
<dbReference type="Gene3D" id="1.10.10.10">
    <property type="entry name" value="Winged helix-like DNA-binding domain superfamily/Winged helix DNA-binding domain"/>
    <property type="match status" value="1"/>
</dbReference>
<evidence type="ECO:0000256" key="8">
    <source>
        <dbReference type="ARBA" id="ARBA00049348"/>
    </source>
</evidence>
<evidence type="ECO:0000256" key="9">
    <source>
        <dbReference type="HAMAP-Rule" id="MF_00772"/>
    </source>
</evidence>
<keyword evidence="4 9" id="KW-0489">Methyltransferase</keyword>
<feature type="active site" description="Nucleophile; methyl group acceptor" evidence="9">
    <location>
        <position position="133"/>
    </location>
</feature>
<dbReference type="GO" id="GO:0032259">
    <property type="term" value="P:methylation"/>
    <property type="evidence" value="ECO:0007669"/>
    <property type="project" value="UniProtKB-KW"/>
</dbReference>
<comment type="catalytic activity">
    <reaction evidence="1 9">
        <text>a 4-O-methyl-thymidine in DNA + L-cysteinyl-[protein] = a thymidine in DNA + S-methyl-L-cysteinyl-[protein]</text>
        <dbReference type="Rhea" id="RHEA:53428"/>
        <dbReference type="Rhea" id="RHEA-COMP:10131"/>
        <dbReference type="Rhea" id="RHEA-COMP:10132"/>
        <dbReference type="Rhea" id="RHEA-COMP:13555"/>
        <dbReference type="Rhea" id="RHEA-COMP:13556"/>
        <dbReference type="ChEBI" id="CHEBI:29950"/>
        <dbReference type="ChEBI" id="CHEBI:82612"/>
        <dbReference type="ChEBI" id="CHEBI:137386"/>
        <dbReference type="ChEBI" id="CHEBI:137387"/>
        <dbReference type="EC" id="2.1.1.63"/>
    </reaction>
</comment>
<comment type="similarity">
    <text evidence="2 9">Belongs to the MGMT family.</text>
</comment>
<dbReference type="InterPro" id="IPR023546">
    <property type="entry name" value="MGMT"/>
</dbReference>
<dbReference type="InterPro" id="IPR008332">
    <property type="entry name" value="MethylG_MeTrfase_N"/>
</dbReference>
<comment type="function">
    <text evidence="9">Involved in the cellular defense against the biological effects of O6-methylguanine (O6-MeG) and O4-methylthymine (O4-MeT) in DNA. Repairs the methylated nucleobase in DNA by stoichiometrically transferring the methyl group to a cysteine residue in the enzyme. This is a suicide reaction: the enzyme is irreversibly inactivated.</text>
</comment>
<name>A0A2A4ERP5_9BURK</name>
<dbReference type="EC" id="2.1.1.63" evidence="9"/>
<evidence type="ECO:0000259" key="10">
    <source>
        <dbReference type="Pfam" id="PF01035"/>
    </source>
</evidence>
<dbReference type="Pfam" id="PF02870">
    <property type="entry name" value="Methyltransf_1N"/>
    <property type="match status" value="1"/>
</dbReference>
<dbReference type="PANTHER" id="PTHR10815">
    <property type="entry name" value="METHYLATED-DNA--PROTEIN-CYSTEINE METHYLTRANSFERASE"/>
    <property type="match status" value="1"/>
</dbReference>
<evidence type="ECO:0000256" key="4">
    <source>
        <dbReference type="ARBA" id="ARBA00022603"/>
    </source>
</evidence>
<accession>A0A2A4ERP5</accession>
<dbReference type="InterPro" id="IPR036388">
    <property type="entry name" value="WH-like_DNA-bd_sf"/>
</dbReference>
<evidence type="ECO:0000256" key="1">
    <source>
        <dbReference type="ARBA" id="ARBA00001286"/>
    </source>
</evidence>
<dbReference type="Gene3D" id="3.30.160.70">
    <property type="entry name" value="Methylated DNA-protein cysteine methyltransferase domain"/>
    <property type="match status" value="1"/>
</dbReference>
<feature type="domain" description="Methylguanine DNA methyltransferase ribonuclease-like" evidence="11">
    <location>
        <begin position="3"/>
        <end position="76"/>
    </location>
</feature>
<proteinExistence type="inferred from homology"/>